<dbReference type="PANTHER" id="PTHR45648">
    <property type="entry name" value="GDSL LIPASE/ACYLHYDROLASE FAMILY PROTEIN (AFU_ORTHOLOGUE AFUA_4G14700)"/>
    <property type="match status" value="1"/>
</dbReference>
<proteinExistence type="predicted"/>
<feature type="signal peptide" evidence="2">
    <location>
        <begin position="1"/>
        <end position="21"/>
    </location>
</feature>
<evidence type="ECO:0000313" key="4">
    <source>
        <dbReference type="Proteomes" id="UP001180487"/>
    </source>
</evidence>
<feature type="chain" id="PRO_5047494072" evidence="2">
    <location>
        <begin position="22"/>
        <end position="410"/>
    </location>
</feature>
<protein>
    <submittedName>
        <fullName evidence="3">Phospholipase/lecithinase/hemolysin</fullName>
    </submittedName>
</protein>
<evidence type="ECO:0000313" key="3">
    <source>
        <dbReference type="EMBL" id="MDR7378495.1"/>
    </source>
</evidence>
<gene>
    <name evidence="3" type="ORF">J2X19_003189</name>
</gene>
<accession>A0ABU2CB00</accession>
<dbReference type="CDD" id="cd01847">
    <property type="entry name" value="Triacylglycerol_lipase_like"/>
    <property type="match status" value="1"/>
</dbReference>
<dbReference type="RefSeq" id="WP_310374696.1">
    <property type="nucleotide sequence ID" value="NZ_JAVDXT010000003.1"/>
</dbReference>
<dbReference type="InterPro" id="IPR001087">
    <property type="entry name" value="GDSL"/>
</dbReference>
<organism evidence="3 4">
    <name type="scientific">Rhodoferax ferrireducens</name>
    <dbReference type="NCBI Taxonomy" id="192843"/>
    <lineage>
        <taxon>Bacteria</taxon>
        <taxon>Pseudomonadati</taxon>
        <taxon>Pseudomonadota</taxon>
        <taxon>Betaproteobacteria</taxon>
        <taxon>Burkholderiales</taxon>
        <taxon>Comamonadaceae</taxon>
        <taxon>Rhodoferax</taxon>
    </lineage>
</organism>
<dbReference type="EMBL" id="JAVDXT010000003">
    <property type="protein sequence ID" value="MDR7378495.1"/>
    <property type="molecule type" value="Genomic_DNA"/>
</dbReference>
<dbReference type="Pfam" id="PF00657">
    <property type="entry name" value="Lipase_GDSL"/>
    <property type="match status" value="1"/>
</dbReference>
<reference evidence="3 4" key="1">
    <citation type="submission" date="2023-07" db="EMBL/GenBank/DDBJ databases">
        <title>Sorghum-associated microbial communities from plants grown in Nebraska, USA.</title>
        <authorList>
            <person name="Schachtman D."/>
        </authorList>
    </citation>
    <scope>NUCLEOTIDE SEQUENCE [LARGE SCALE GENOMIC DNA]</scope>
    <source>
        <strain evidence="3 4">BE313</strain>
    </source>
</reference>
<keyword evidence="2" id="KW-0732">Signal</keyword>
<dbReference type="InterPro" id="IPR051058">
    <property type="entry name" value="GDSL_Est/Lipase"/>
</dbReference>
<comment type="caution">
    <text evidence="3">The sequence shown here is derived from an EMBL/GenBank/DDBJ whole genome shotgun (WGS) entry which is preliminary data.</text>
</comment>
<dbReference type="InterPro" id="IPR036514">
    <property type="entry name" value="SGNH_hydro_sf"/>
</dbReference>
<dbReference type="SUPFAM" id="SSF52266">
    <property type="entry name" value="SGNH hydrolase"/>
    <property type="match status" value="1"/>
</dbReference>
<dbReference type="Proteomes" id="UP001180487">
    <property type="component" value="Unassembled WGS sequence"/>
</dbReference>
<dbReference type="PROSITE" id="PS51257">
    <property type="entry name" value="PROKAR_LIPOPROTEIN"/>
    <property type="match status" value="1"/>
</dbReference>
<sequence length="410" mass="41557">MNWIPTKMALLMAALALSACGGGGSDTATKLSFSSMVSFGDSLSDVGTYKVGAIAAVGGGKWTVNGTTTGPVNWTELLASQLNLPAPCAAQTGLQSNLSALPAVAVVDHPTCTNYAQGSARVTSVYAPNSTTLQTTLGATNIGLIALPLANQFAKHLTVHGNYTGKELVTVMVGGNDVFMHLNAVAAVVDYVNAALGGTATPTEIATAKGVAQAAALVAEWSPADQATIAGGVTLATANAFTTMATTAAVTQMAIAASTQAALVQTSLLDRGAKYVVVVNLPSVANTPLGLGQSANTQALLTSMATTYNNTLQNALAGKAGVLYVDAYTQGLDQTANPAQYGLTNVTTPACRADSSNILAGSSLACTTSNTLSGVDVSTYQYADTVHPTPAGYKLLNRYIALQLAKAGWL</sequence>
<evidence type="ECO:0000256" key="1">
    <source>
        <dbReference type="ARBA" id="ARBA00022801"/>
    </source>
</evidence>
<dbReference type="Gene3D" id="3.40.50.1110">
    <property type="entry name" value="SGNH hydrolase"/>
    <property type="match status" value="1"/>
</dbReference>
<keyword evidence="1" id="KW-0378">Hydrolase</keyword>
<dbReference type="PANTHER" id="PTHR45648:SF22">
    <property type="entry name" value="GDSL LIPASE_ACYLHYDROLASE FAMILY PROTEIN (AFU_ORTHOLOGUE AFUA_4G14700)"/>
    <property type="match status" value="1"/>
</dbReference>
<name>A0ABU2CB00_9BURK</name>
<keyword evidence="4" id="KW-1185">Reference proteome</keyword>
<evidence type="ECO:0000256" key="2">
    <source>
        <dbReference type="SAM" id="SignalP"/>
    </source>
</evidence>